<reference evidence="2" key="1">
    <citation type="journal article" date="2021" name="Open Biol.">
        <title>Shared evolutionary footprints suggest mitochondrial oxidative damage underlies multiple complex I losses in fungi.</title>
        <authorList>
            <person name="Schikora-Tamarit M.A."/>
            <person name="Marcet-Houben M."/>
            <person name="Nosek J."/>
            <person name="Gabaldon T."/>
        </authorList>
    </citation>
    <scope>NUCLEOTIDE SEQUENCE</scope>
    <source>
        <strain evidence="2">CBS2887</strain>
    </source>
</reference>
<protein>
    <recommendedName>
        <fullName evidence="4">Secreted protein</fullName>
    </recommendedName>
</protein>
<evidence type="ECO:0000313" key="2">
    <source>
        <dbReference type="EMBL" id="KAH3687328.1"/>
    </source>
</evidence>
<dbReference type="EMBL" id="JAEUBG010000862">
    <property type="protein sequence ID" value="KAH3687328.1"/>
    <property type="molecule type" value="Genomic_DNA"/>
</dbReference>
<reference evidence="2" key="2">
    <citation type="submission" date="2021-01" db="EMBL/GenBank/DDBJ databases">
        <authorList>
            <person name="Schikora-Tamarit M.A."/>
        </authorList>
    </citation>
    <scope>NUCLEOTIDE SEQUENCE</scope>
    <source>
        <strain evidence="2">CBS2887</strain>
    </source>
</reference>
<organism evidence="2 3">
    <name type="scientific">Wickerhamomyces pijperi</name>
    <name type="common">Yeast</name>
    <name type="synonym">Pichia pijperi</name>
    <dbReference type="NCBI Taxonomy" id="599730"/>
    <lineage>
        <taxon>Eukaryota</taxon>
        <taxon>Fungi</taxon>
        <taxon>Dikarya</taxon>
        <taxon>Ascomycota</taxon>
        <taxon>Saccharomycotina</taxon>
        <taxon>Saccharomycetes</taxon>
        <taxon>Phaffomycetales</taxon>
        <taxon>Wickerhamomycetaceae</taxon>
        <taxon>Wickerhamomyces</taxon>
    </lineage>
</organism>
<comment type="caution">
    <text evidence="2">The sequence shown here is derived from an EMBL/GenBank/DDBJ whole genome shotgun (WGS) entry which is preliminary data.</text>
</comment>
<gene>
    <name evidence="2" type="ORF">WICPIJ_001672</name>
</gene>
<keyword evidence="1" id="KW-0732">Signal</keyword>
<evidence type="ECO:0000256" key="1">
    <source>
        <dbReference type="SAM" id="SignalP"/>
    </source>
</evidence>
<dbReference type="Proteomes" id="UP000774326">
    <property type="component" value="Unassembled WGS sequence"/>
</dbReference>
<evidence type="ECO:0000313" key="3">
    <source>
        <dbReference type="Proteomes" id="UP000774326"/>
    </source>
</evidence>
<keyword evidence="3" id="KW-1185">Reference proteome</keyword>
<feature type="signal peptide" evidence="1">
    <location>
        <begin position="1"/>
        <end position="24"/>
    </location>
</feature>
<accession>A0A9P8QB61</accession>
<dbReference type="OrthoDB" id="10456084at2759"/>
<feature type="chain" id="PRO_5040490223" description="Secreted protein" evidence="1">
    <location>
        <begin position="25"/>
        <end position="294"/>
    </location>
</feature>
<dbReference type="AlphaFoldDB" id="A0A9P8QB61"/>
<evidence type="ECO:0008006" key="4">
    <source>
        <dbReference type="Google" id="ProtNLM"/>
    </source>
</evidence>
<sequence length="294" mass="33217">MLLLLLPTGRVVLDTWSWVWITVAVQVRLLVDGRIPALAAVQGHPIIDVIVGTGKICQHLVHQRSHVIVVWVLLKLQGTDIAEIFPEFGREVEAQFSYWRVLLLLTNLLMCVDGHVSGSTAERLAFSVRNVLFGLWVPVVLGHTEVDDMDGVWLRASCPANKEVVWLDVSENQVFVMDRFHSGDHLLGHLSHCLCRELAATPVKQIFKRRPQKINHQYVVETLLTKVVSSWNTVAAIQDSISSVFVSQLRRVRSSRLKLDSNLLVVQGIDTFKDDTERAFTDLFPHLVVDPHYV</sequence>
<proteinExistence type="predicted"/>
<name>A0A9P8QB61_WICPI</name>